<proteinExistence type="predicted"/>
<dbReference type="EMBL" id="KZ680217">
    <property type="protein sequence ID" value="PTB64385.1"/>
    <property type="molecule type" value="Genomic_DNA"/>
</dbReference>
<gene>
    <name evidence="1" type="ORF">BBK36DRAFT_1124478</name>
</gene>
<accession>A0A2T4B4X6</accession>
<feature type="non-terminal residue" evidence="1">
    <location>
        <position position="1"/>
    </location>
</feature>
<name>A0A2T4B4X6_9HYPO</name>
<organism evidence="1 2">
    <name type="scientific">Trichoderma citrinoviride</name>
    <dbReference type="NCBI Taxonomy" id="58853"/>
    <lineage>
        <taxon>Eukaryota</taxon>
        <taxon>Fungi</taxon>
        <taxon>Dikarya</taxon>
        <taxon>Ascomycota</taxon>
        <taxon>Pezizomycotina</taxon>
        <taxon>Sordariomycetes</taxon>
        <taxon>Hypocreomycetidae</taxon>
        <taxon>Hypocreales</taxon>
        <taxon>Hypocreaceae</taxon>
        <taxon>Trichoderma</taxon>
    </lineage>
</organism>
<dbReference type="AlphaFoldDB" id="A0A2T4B4X6"/>
<protein>
    <submittedName>
        <fullName evidence="1">Uncharacterized protein</fullName>
    </submittedName>
</protein>
<dbReference type="OrthoDB" id="10458318at2759"/>
<reference evidence="2" key="1">
    <citation type="submission" date="2016-07" db="EMBL/GenBank/DDBJ databases">
        <title>Multiple horizontal gene transfer events from other fungi enriched the ability of initially mycotrophic Trichoderma (Ascomycota) to feed on dead plant biomass.</title>
        <authorList>
            <consortium name="DOE Joint Genome Institute"/>
            <person name="Atanasova L."/>
            <person name="Chenthamara K."/>
            <person name="Zhang J."/>
            <person name="Grujic M."/>
            <person name="Henrissat B."/>
            <person name="Kuo A."/>
            <person name="Aerts A."/>
            <person name="Salamov A."/>
            <person name="Lipzen A."/>
            <person name="Labutti K."/>
            <person name="Barry K."/>
            <person name="Miao Y."/>
            <person name="Rahimi M.J."/>
            <person name="Shen Q."/>
            <person name="Grigoriev I.V."/>
            <person name="Kubicek C.P."/>
            <person name="Druzhinina I.S."/>
        </authorList>
    </citation>
    <scope>NUCLEOTIDE SEQUENCE [LARGE SCALE GENOMIC DNA]</scope>
    <source>
        <strain evidence="2">TUCIM 6016</strain>
    </source>
</reference>
<evidence type="ECO:0000313" key="2">
    <source>
        <dbReference type="Proteomes" id="UP000241546"/>
    </source>
</evidence>
<sequence>LRRCTQPCQDNDHVPRDTRQPCASYELRRCTQPCQDNDHVLKRHSAAMCFLRTTPLHPALPG</sequence>
<keyword evidence="2" id="KW-1185">Reference proteome</keyword>
<dbReference type="RefSeq" id="XP_024747705.1">
    <property type="nucleotide sequence ID" value="XM_024891168.1"/>
</dbReference>
<evidence type="ECO:0000313" key="1">
    <source>
        <dbReference type="EMBL" id="PTB64385.1"/>
    </source>
</evidence>
<dbReference type="Proteomes" id="UP000241546">
    <property type="component" value="Unassembled WGS sequence"/>
</dbReference>
<dbReference type="GeneID" id="36599286"/>